<reference evidence="4" key="1">
    <citation type="journal article" date="2019" name="Int. J. Syst. Evol. Microbiol.">
        <title>The Global Catalogue of Microorganisms (GCM) 10K type strain sequencing project: providing services to taxonomists for standard genome sequencing and annotation.</title>
        <authorList>
            <consortium name="The Broad Institute Genomics Platform"/>
            <consortium name="The Broad Institute Genome Sequencing Center for Infectious Disease"/>
            <person name="Wu L."/>
            <person name="Ma J."/>
        </authorList>
    </citation>
    <scope>NUCLEOTIDE SEQUENCE [LARGE SCALE GENOMIC DNA]</scope>
    <source>
        <strain evidence="4">JCM 13006</strain>
    </source>
</reference>
<dbReference type="RefSeq" id="WP_345694889.1">
    <property type="nucleotide sequence ID" value="NZ_BAABIS010000001.1"/>
</dbReference>
<dbReference type="EMBL" id="BAABIS010000001">
    <property type="protein sequence ID" value="GAA4831990.1"/>
    <property type="molecule type" value="Genomic_DNA"/>
</dbReference>
<accession>A0ABP9D6F9</accession>
<gene>
    <name evidence="3" type="ORF">GCM10023235_02800</name>
</gene>
<dbReference type="InterPro" id="IPR045472">
    <property type="entry name" value="DUF6493"/>
</dbReference>
<dbReference type="Pfam" id="PF20103">
    <property type="entry name" value="DUF6493"/>
    <property type="match status" value="1"/>
</dbReference>
<sequence length="419" mass="45587">MTVIERVRAGDADGVARELAGLTPAQRRDCVAELKEVRGEIGEEWWLERDVLRALMVAGAGCHTATSAAAWLSTGGPGFRQDDSWDQPALLAVIESRPAEWRSALVAALAERRAASWATRQYHLLEHLVLTTGCEVPTTDGFVTQWCRGRTWTYSSHRNAIVVVTGATLWERLSKDPFVPLLTPRLFDLDAIGSPLDGPSDEQRPEDWWPTCLVRLAEQGTLDRGELIDRCLARLARGGRTSDQRVFLKLLQTFAPTTEERTARARNYLALLDALPFVAAQAQRVLAELDEAGLLPPGLLAEASAAVLVRTEKKLVRSQLGWLDGAARRDPARADEVVLATAHAFGHPDPDLQGRALQVTARHLPRAGTAVLPQLRAAAELLNPAHTARAGELFGGGPPAPAEAYRELLPPVPSASTPR</sequence>
<keyword evidence="4" id="KW-1185">Reference proteome</keyword>
<evidence type="ECO:0000313" key="3">
    <source>
        <dbReference type="EMBL" id="GAA4831990.1"/>
    </source>
</evidence>
<evidence type="ECO:0000259" key="2">
    <source>
        <dbReference type="Pfam" id="PF20103"/>
    </source>
</evidence>
<comment type="caution">
    <text evidence="3">The sequence shown here is derived from an EMBL/GenBank/DDBJ whole genome shotgun (WGS) entry which is preliminary data.</text>
</comment>
<name>A0ABP9D6F9_9ACTN</name>
<proteinExistence type="predicted"/>
<dbReference type="Proteomes" id="UP001501752">
    <property type="component" value="Unassembled WGS sequence"/>
</dbReference>
<organism evidence="3 4">
    <name type="scientific">Kitasatospora terrestris</name>
    <dbReference type="NCBI Taxonomy" id="258051"/>
    <lineage>
        <taxon>Bacteria</taxon>
        <taxon>Bacillati</taxon>
        <taxon>Actinomycetota</taxon>
        <taxon>Actinomycetes</taxon>
        <taxon>Kitasatosporales</taxon>
        <taxon>Streptomycetaceae</taxon>
        <taxon>Kitasatospora</taxon>
    </lineage>
</organism>
<evidence type="ECO:0000256" key="1">
    <source>
        <dbReference type="SAM" id="MobiDB-lite"/>
    </source>
</evidence>
<feature type="domain" description="DUF6493" evidence="2">
    <location>
        <begin position="43"/>
        <end position="274"/>
    </location>
</feature>
<feature type="region of interest" description="Disordered" evidence="1">
    <location>
        <begin position="390"/>
        <end position="419"/>
    </location>
</feature>
<protein>
    <recommendedName>
        <fullName evidence="2">DUF6493 domain-containing protein</fullName>
    </recommendedName>
</protein>
<evidence type="ECO:0000313" key="4">
    <source>
        <dbReference type="Proteomes" id="UP001501752"/>
    </source>
</evidence>